<dbReference type="InterPro" id="IPR027417">
    <property type="entry name" value="P-loop_NTPase"/>
</dbReference>
<keyword evidence="3" id="KW-1185">Reference proteome</keyword>
<evidence type="ECO:0000256" key="1">
    <source>
        <dbReference type="SAM" id="SignalP"/>
    </source>
</evidence>
<keyword evidence="1" id="KW-0732">Signal</keyword>
<evidence type="ECO:0000313" key="2">
    <source>
        <dbReference type="EMBL" id="KAH8023569.1"/>
    </source>
</evidence>
<gene>
    <name evidence="2" type="ORF">HPB51_014818</name>
</gene>
<name>A0A9J6DNG7_RHIMP</name>
<accession>A0A9J6DNG7</accession>
<dbReference type="AlphaFoldDB" id="A0A9J6DNG7"/>
<dbReference type="Gene3D" id="3.40.50.300">
    <property type="entry name" value="P-loop containing nucleotide triphosphate hydrolases"/>
    <property type="match status" value="1"/>
</dbReference>
<evidence type="ECO:0000313" key="3">
    <source>
        <dbReference type="Proteomes" id="UP000821866"/>
    </source>
</evidence>
<reference evidence="2" key="2">
    <citation type="submission" date="2021-09" db="EMBL/GenBank/DDBJ databases">
        <authorList>
            <person name="Jia N."/>
            <person name="Wang J."/>
            <person name="Shi W."/>
            <person name="Du L."/>
            <person name="Sun Y."/>
            <person name="Zhan W."/>
            <person name="Jiang J."/>
            <person name="Wang Q."/>
            <person name="Zhang B."/>
            <person name="Ji P."/>
            <person name="Sakyi L.B."/>
            <person name="Cui X."/>
            <person name="Yuan T."/>
            <person name="Jiang B."/>
            <person name="Yang W."/>
            <person name="Lam T.T.-Y."/>
            <person name="Chang Q."/>
            <person name="Ding S."/>
            <person name="Wang X."/>
            <person name="Zhu J."/>
            <person name="Ruan X."/>
            <person name="Zhao L."/>
            <person name="Wei J."/>
            <person name="Que T."/>
            <person name="Du C."/>
            <person name="Cheng J."/>
            <person name="Dai P."/>
            <person name="Han X."/>
            <person name="Huang E."/>
            <person name="Gao Y."/>
            <person name="Liu J."/>
            <person name="Shao H."/>
            <person name="Ye R."/>
            <person name="Li L."/>
            <person name="Wei W."/>
            <person name="Wang X."/>
            <person name="Wang C."/>
            <person name="Huo Q."/>
            <person name="Li W."/>
            <person name="Guo W."/>
            <person name="Chen H."/>
            <person name="Chen S."/>
            <person name="Zhou L."/>
            <person name="Zhou L."/>
            <person name="Ni X."/>
            <person name="Tian J."/>
            <person name="Zhou Y."/>
            <person name="Sheng Y."/>
            <person name="Liu T."/>
            <person name="Pan Y."/>
            <person name="Xia L."/>
            <person name="Li J."/>
            <person name="Zhao F."/>
            <person name="Cao W."/>
        </authorList>
    </citation>
    <scope>NUCLEOTIDE SEQUENCE</scope>
    <source>
        <strain evidence="2">Rmic-2018</strain>
        <tissue evidence="2">Larvae</tissue>
    </source>
</reference>
<reference evidence="2" key="1">
    <citation type="journal article" date="2020" name="Cell">
        <title>Large-Scale Comparative Analyses of Tick Genomes Elucidate Their Genetic Diversity and Vector Capacities.</title>
        <authorList>
            <consortium name="Tick Genome and Microbiome Consortium (TIGMIC)"/>
            <person name="Jia N."/>
            <person name="Wang J."/>
            <person name="Shi W."/>
            <person name="Du L."/>
            <person name="Sun Y."/>
            <person name="Zhan W."/>
            <person name="Jiang J.F."/>
            <person name="Wang Q."/>
            <person name="Zhang B."/>
            <person name="Ji P."/>
            <person name="Bell-Sakyi L."/>
            <person name="Cui X.M."/>
            <person name="Yuan T.T."/>
            <person name="Jiang B.G."/>
            <person name="Yang W.F."/>
            <person name="Lam T.T."/>
            <person name="Chang Q.C."/>
            <person name="Ding S.J."/>
            <person name="Wang X.J."/>
            <person name="Zhu J.G."/>
            <person name="Ruan X.D."/>
            <person name="Zhao L."/>
            <person name="Wei J.T."/>
            <person name="Ye R.Z."/>
            <person name="Que T.C."/>
            <person name="Du C.H."/>
            <person name="Zhou Y.H."/>
            <person name="Cheng J.X."/>
            <person name="Dai P.F."/>
            <person name="Guo W.B."/>
            <person name="Han X.H."/>
            <person name="Huang E.J."/>
            <person name="Li L.F."/>
            <person name="Wei W."/>
            <person name="Gao Y.C."/>
            <person name="Liu J.Z."/>
            <person name="Shao H.Z."/>
            <person name="Wang X."/>
            <person name="Wang C.C."/>
            <person name="Yang T.C."/>
            <person name="Huo Q.B."/>
            <person name="Li W."/>
            <person name="Chen H.Y."/>
            <person name="Chen S.E."/>
            <person name="Zhou L.G."/>
            <person name="Ni X.B."/>
            <person name="Tian J.H."/>
            <person name="Sheng Y."/>
            <person name="Liu T."/>
            <person name="Pan Y.S."/>
            <person name="Xia L.Y."/>
            <person name="Li J."/>
            <person name="Zhao F."/>
            <person name="Cao W.C."/>
        </authorList>
    </citation>
    <scope>NUCLEOTIDE SEQUENCE</scope>
    <source>
        <strain evidence="2">Rmic-2018</strain>
    </source>
</reference>
<proteinExistence type="predicted"/>
<comment type="caution">
    <text evidence="2">The sequence shown here is derived from an EMBL/GenBank/DDBJ whole genome shotgun (WGS) entry which is preliminary data.</text>
</comment>
<feature type="chain" id="PRO_5039906582" evidence="1">
    <location>
        <begin position="26"/>
        <end position="116"/>
    </location>
</feature>
<dbReference type="EMBL" id="JABSTU010000008">
    <property type="protein sequence ID" value="KAH8023569.1"/>
    <property type="molecule type" value="Genomic_DNA"/>
</dbReference>
<protein>
    <submittedName>
        <fullName evidence="2">Uncharacterized protein</fullName>
    </submittedName>
</protein>
<sequence>MILGDRRRLWPCLFALSLCVPESRLCAPASRSRAPKLGDEKDIARTKKRYQEYTETVHELLQYFRDSNRLVAADVPHDASLVSEELVKLLASLGFVPRCTLDPNIVFLPGIAKAYD</sequence>
<organism evidence="2 3">
    <name type="scientific">Rhipicephalus microplus</name>
    <name type="common">Cattle tick</name>
    <name type="synonym">Boophilus microplus</name>
    <dbReference type="NCBI Taxonomy" id="6941"/>
    <lineage>
        <taxon>Eukaryota</taxon>
        <taxon>Metazoa</taxon>
        <taxon>Ecdysozoa</taxon>
        <taxon>Arthropoda</taxon>
        <taxon>Chelicerata</taxon>
        <taxon>Arachnida</taxon>
        <taxon>Acari</taxon>
        <taxon>Parasitiformes</taxon>
        <taxon>Ixodida</taxon>
        <taxon>Ixodoidea</taxon>
        <taxon>Ixodidae</taxon>
        <taxon>Rhipicephalinae</taxon>
        <taxon>Rhipicephalus</taxon>
        <taxon>Boophilus</taxon>
    </lineage>
</organism>
<feature type="signal peptide" evidence="1">
    <location>
        <begin position="1"/>
        <end position="25"/>
    </location>
</feature>
<dbReference type="Proteomes" id="UP000821866">
    <property type="component" value="Chromosome 6"/>
</dbReference>